<organism evidence="2 3">
    <name type="scientific">Dorcoceras hygrometricum</name>
    <dbReference type="NCBI Taxonomy" id="472368"/>
    <lineage>
        <taxon>Eukaryota</taxon>
        <taxon>Viridiplantae</taxon>
        <taxon>Streptophyta</taxon>
        <taxon>Embryophyta</taxon>
        <taxon>Tracheophyta</taxon>
        <taxon>Spermatophyta</taxon>
        <taxon>Magnoliopsida</taxon>
        <taxon>eudicotyledons</taxon>
        <taxon>Gunneridae</taxon>
        <taxon>Pentapetalae</taxon>
        <taxon>asterids</taxon>
        <taxon>lamiids</taxon>
        <taxon>Lamiales</taxon>
        <taxon>Gesneriaceae</taxon>
        <taxon>Didymocarpoideae</taxon>
        <taxon>Trichosporeae</taxon>
        <taxon>Loxocarpinae</taxon>
        <taxon>Dorcoceras</taxon>
    </lineage>
</organism>
<evidence type="ECO:0000313" key="3">
    <source>
        <dbReference type="Proteomes" id="UP000250235"/>
    </source>
</evidence>
<proteinExistence type="predicted"/>
<dbReference type="Proteomes" id="UP000250235">
    <property type="component" value="Unassembled WGS sequence"/>
</dbReference>
<dbReference type="PANTHER" id="PTHR34659">
    <property type="entry name" value="BNAA05G11610D PROTEIN"/>
    <property type="match status" value="1"/>
</dbReference>
<accession>A0A2Z7CZS1</accession>
<reference evidence="2 3" key="1">
    <citation type="journal article" date="2015" name="Proc. Natl. Acad. Sci. U.S.A.">
        <title>The resurrection genome of Boea hygrometrica: A blueprint for survival of dehydration.</title>
        <authorList>
            <person name="Xiao L."/>
            <person name="Yang G."/>
            <person name="Zhang L."/>
            <person name="Yang X."/>
            <person name="Zhao S."/>
            <person name="Ji Z."/>
            <person name="Zhou Q."/>
            <person name="Hu M."/>
            <person name="Wang Y."/>
            <person name="Chen M."/>
            <person name="Xu Y."/>
            <person name="Jin H."/>
            <person name="Xiao X."/>
            <person name="Hu G."/>
            <person name="Bao F."/>
            <person name="Hu Y."/>
            <person name="Wan P."/>
            <person name="Li L."/>
            <person name="Deng X."/>
            <person name="Kuang T."/>
            <person name="Xiang C."/>
            <person name="Zhu J.K."/>
            <person name="Oliver M.J."/>
            <person name="He Y."/>
        </authorList>
    </citation>
    <scope>NUCLEOTIDE SEQUENCE [LARGE SCALE GENOMIC DNA]</scope>
    <source>
        <strain evidence="3">cv. XS01</strain>
    </source>
</reference>
<feature type="region of interest" description="Disordered" evidence="1">
    <location>
        <begin position="347"/>
        <end position="386"/>
    </location>
</feature>
<dbReference type="GO" id="GO:0005776">
    <property type="term" value="C:autophagosome"/>
    <property type="evidence" value="ECO:0007669"/>
    <property type="project" value="TreeGrafter"/>
</dbReference>
<evidence type="ECO:0000256" key="1">
    <source>
        <dbReference type="SAM" id="MobiDB-lite"/>
    </source>
</evidence>
<protein>
    <submittedName>
        <fullName evidence="2">Uncharacterized protein</fullName>
    </submittedName>
</protein>
<keyword evidence="3" id="KW-1185">Reference proteome</keyword>
<evidence type="ECO:0000313" key="2">
    <source>
        <dbReference type="EMBL" id="KZV52712.1"/>
    </source>
</evidence>
<dbReference type="PANTHER" id="PTHR34659:SF8">
    <property type="entry name" value="(RAPE) HYPOTHETICAL PROTEIN"/>
    <property type="match status" value="1"/>
</dbReference>
<sequence>MCLEVEEVMYQDTVKYVENQAQKVSASVKKFYSEVMQDLVPSSDVDPVKVAAGDLSLNPYAHTDLSKSPKSFLLDSQRERKKIKSEDEAISDTNLPSLCSGVFVQNTSSDLCSSKGKKLGVYRRPIGIKRISQLDRPSKVANPATSLSGLGCSEGDGCGSHMRASGDMNAKSSSVSVETRDPEPVNESLPVSHAKIKSSVTDKLISAGSVRQKKDESECASSLDTAIKNDSFVESSPDRSGPCDAGFPVEEVVVSTIDNIDMEVIQNEEIAEPDIETSEAFEVSNLEETCVFVEGGNLDFVSPGSRKHKSYKVSCSLPSLFVSFLNECMFDNLDTSQKKIRDALSSKLRSTRKDGHKDLSRKNNPEEMIPALSIRSGRKQKLTDQDSLESEWELL</sequence>
<dbReference type="OrthoDB" id="778244at2759"/>
<dbReference type="EMBL" id="KQ991022">
    <property type="protein sequence ID" value="KZV52712.1"/>
    <property type="molecule type" value="Genomic_DNA"/>
</dbReference>
<dbReference type="GO" id="GO:0006950">
    <property type="term" value="P:response to stress"/>
    <property type="evidence" value="ECO:0007669"/>
    <property type="project" value="TreeGrafter"/>
</dbReference>
<dbReference type="AlphaFoldDB" id="A0A2Z7CZS1"/>
<dbReference type="InterPro" id="IPR053273">
    <property type="entry name" value="CST_Regulator"/>
</dbReference>
<name>A0A2Z7CZS1_9LAMI</name>
<dbReference type="GO" id="GO:0061908">
    <property type="term" value="C:phagophore"/>
    <property type="evidence" value="ECO:0007669"/>
    <property type="project" value="TreeGrafter"/>
</dbReference>
<feature type="compositionally biased region" description="Basic and acidic residues" evidence="1">
    <location>
        <begin position="351"/>
        <end position="365"/>
    </location>
</feature>
<gene>
    <name evidence="2" type="ORF">F511_23175</name>
</gene>